<evidence type="ECO:0000256" key="1">
    <source>
        <dbReference type="ARBA" id="ARBA00004479"/>
    </source>
</evidence>
<dbReference type="FunFam" id="3.40.50.410:FF:000007">
    <property type="entry name" value="Calcium voltage-gated channel auxiliary subunit alpha2delta 3"/>
    <property type="match status" value="1"/>
</dbReference>
<keyword evidence="12" id="KW-0325">Glycoprotein</keyword>
<dbReference type="EMBL" id="REGN01001235">
    <property type="protein sequence ID" value="RNA36114.1"/>
    <property type="molecule type" value="Genomic_DNA"/>
</dbReference>
<dbReference type="SUPFAM" id="SSF53300">
    <property type="entry name" value="vWA-like"/>
    <property type="match status" value="1"/>
</dbReference>
<evidence type="ECO:0000313" key="17">
    <source>
        <dbReference type="Proteomes" id="UP000276133"/>
    </source>
</evidence>
<accession>A0A3M7SJQ9</accession>
<keyword evidence="13" id="KW-0407">Ion channel</keyword>
<dbReference type="PANTHER" id="PTHR10166:SF37">
    <property type="entry name" value="STOLID, ISOFORM H"/>
    <property type="match status" value="1"/>
</dbReference>
<evidence type="ECO:0000259" key="15">
    <source>
        <dbReference type="PROSITE" id="PS50234"/>
    </source>
</evidence>
<dbReference type="Pfam" id="PF08399">
    <property type="entry name" value="VWA_N"/>
    <property type="match status" value="1"/>
</dbReference>
<evidence type="ECO:0000256" key="7">
    <source>
        <dbReference type="ARBA" id="ARBA00022837"/>
    </source>
</evidence>
<protein>
    <submittedName>
        <fullName evidence="16">Voltage-dependent calcium channel subunit alpha-2 delta-4</fullName>
    </submittedName>
</protein>
<keyword evidence="17" id="KW-1185">Reference proteome</keyword>
<dbReference type="InterPro" id="IPR002035">
    <property type="entry name" value="VWF_A"/>
</dbReference>
<dbReference type="InterPro" id="IPR036465">
    <property type="entry name" value="vWFA_dom_sf"/>
</dbReference>
<dbReference type="InterPro" id="IPR013608">
    <property type="entry name" value="VWA_N"/>
</dbReference>
<dbReference type="STRING" id="10195.A0A3M7SJQ9"/>
<feature type="domain" description="VWFA" evidence="15">
    <location>
        <begin position="411"/>
        <end position="594"/>
    </location>
</feature>
<dbReference type="Gene3D" id="3.40.50.410">
    <property type="entry name" value="von Willebrand factor, type A domain"/>
    <property type="match status" value="1"/>
</dbReference>
<dbReference type="GO" id="GO:0005891">
    <property type="term" value="C:voltage-gated calcium channel complex"/>
    <property type="evidence" value="ECO:0007669"/>
    <property type="project" value="TreeGrafter"/>
</dbReference>
<evidence type="ECO:0000256" key="10">
    <source>
        <dbReference type="ARBA" id="ARBA00023065"/>
    </source>
</evidence>
<evidence type="ECO:0000256" key="9">
    <source>
        <dbReference type="ARBA" id="ARBA00022989"/>
    </source>
</evidence>
<evidence type="ECO:0000256" key="5">
    <source>
        <dbReference type="ARBA" id="ARBA00022692"/>
    </source>
</evidence>
<dbReference type="Gene3D" id="3.30.450.20">
    <property type="entry name" value="PAS domain"/>
    <property type="match status" value="1"/>
</dbReference>
<evidence type="ECO:0000256" key="8">
    <source>
        <dbReference type="ARBA" id="ARBA00022882"/>
    </source>
</evidence>
<comment type="subcellular location">
    <subcellularLocation>
        <location evidence="1">Membrane</location>
        <topology evidence="1">Single-pass type I membrane protein</topology>
    </subcellularLocation>
</comment>
<evidence type="ECO:0000256" key="3">
    <source>
        <dbReference type="ARBA" id="ARBA00022568"/>
    </source>
</evidence>
<comment type="caution">
    <text evidence="16">The sequence shown here is derived from an EMBL/GenBank/DDBJ whole genome shotgun (WGS) entry which is preliminary data.</text>
</comment>
<keyword evidence="6 14" id="KW-0732">Signal</keyword>
<feature type="chain" id="PRO_5018117371" evidence="14">
    <location>
        <begin position="22"/>
        <end position="797"/>
    </location>
</feature>
<dbReference type="InterPro" id="IPR051173">
    <property type="entry name" value="Ca_channel_alpha-2/delta"/>
</dbReference>
<dbReference type="OrthoDB" id="10054666at2759"/>
<evidence type="ECO:0000256" key="4">
    <source>
        <dbReference type="ARBA" id="ARBA00022673"/>
    </source>
</evidence>
<sequence>MIKYNLIISLLVCWNFTSCYEAKDAAIYEDTPSNETLDSSVYADEYYSGEMGTEKAAGSAPRLNATHGDMFKKWIDTKSDSLFQLSMNFSGYNLLNETYNVHLRRDAKFSWINFTQMIVNISDTISDVMYDKTLVVKKLSELVEKSYDQFVADTDKVINSTSHVYLDSKSPKTFCDVSETYKQKIAEDTKATTKTTTKAQSTMAKRQKQTSDHLYFLPKEGIEQDELIFYPNKTFRIENLKSSFVRPTRLFNVSRKYTKRPVGQSTMSTVPFYLNDEEEEEEYNMEDELDDEMDNYDLNDEYWDVECINRTYDENFKSVQKINKNESTIQVPINVYKQEIAMNMTAYWTEALDTQFKQNYNQDSDLFWQYFCSSNGLFRRYPAAYWSAPDHDFFDCRLQSWYIMAAASPKDVLILLDVSGSMTGLRLEIAKRLIDFILDTFTDNDFFNVLTFSNTVQYLFDNEPDYQDTFVQAGKANKLKFKEKLATYKNTSQQGRLTEPLSKVFRLFNESHLVRSGCNKMIMIITDGHADDVDPIFDKYNKDRRVRVFSFKIGRDMSDPSNIKNLACNNNGEYYHVVTLTDINEHVYEYIPVLSRPMALSGVKETTWSNVFIGYLDNELKIAVARPAFRSLSHNASHFKLDKYMNKSIDFRVPNYEQIVKKNKWSHGFHLTSEEQREAIENAEKELGNQDVFLGVVGVDVPVLKMISKVSPKYQMGVGIYIIMLDNNGFIVFHPSIKKEISESQYDYKGTSHSIEMQKFEIPIGNDYEFEMLEHDMIDQKTGNTTLNNWKREGKNV</sequence>
<gene>
    <name evidence="16" type="ORF">BpHYR1_011334</name>
</gene>
<keyword evidence="11" id="KW-0472">Membrane</keyword>
<keyword evidence="7" id="KW-0106">Calcium</keyword>
<evidence type="ECO:0000256" key="6">
    <source>
        <dbReference type="ARBA" id="ARBA00022729"/>
    </source>
</evidence>
<evidence type="ECO:0000256" key="2">
    <source>
        <dbReference type="ARBA" id="ARBA00022448"/>
    </source>
</evidence>
<evidence type="ECO:0000256" key="14">
    <source>
        <dbReference type="SAM" id="SignalP"/>
    </source>
</evidence>
<dbReference type="PROSITE" id="PS50234">
    <property type="entry name" value="VWFA"/>
    <property type="match status" value="1"/>
</dbReference>
<dbReference type="Pfam" id="PF00092">
    <property type="entry name" value="VWA"/>
    <property type="match status" value="1"/>
</dbReference>
<keyword evidence="10" id="KW-0406">Ion transport</keyword>
<keyword evidence="2" id="KW-0813">Transport</keyword>
<feature type="signal peptide" evidence="14">
    <location>
        <begin position="1"/>
        <end position="21"/>
    </location>
</feature>
<dbReference type="GO" id="GO:0005245">
    <property type="term" value="F:voltage-gated calcium channel activity"/>
    <property type="evidence" value="ECO:0007669"/>
    <property type="project" value="TreeGrafter"/>
</dbReference>
<keyword evidence="3" id="KW-0109">Calcium transport</keyword>
<keyword evidence="5" id="KW-0812">Transmembrane</keyword>
<dbReference type="PANTHER" id="PTHR10166">
    <property type="entry name" value="VOLTAGE-DEPENDENT CALCIUM CHANNEL SUBUNIT ALPHA-2/DELTA-RELATED"/>
    <property type="match status" value="1"/>
</dbReference>
<evidence type="ECO:0000256" key="11">
    <source>
        <dbReference type="ARBA" id="ARBA00023136"/>
    </source>
</evidence>
<keyword evidence="9" id="KW-1133">Transmembrane helix</keyword>
<reference evidence="16 17" key="1">
    <citation type="journal article" date="2018" name="Sci. Rep.">
        <title>Genomic signatures of local adaptation to the degree of environmental predictability in rotifers.</title>
        <authorList>
            <person name="Franch-Gras L."/>
            <person name="Hahn C."/>
            <person name="Garcia-Roger E.M."/>
            <person name="Carmona M.J."/>
            <person name="Serra M."/>
            <person name="Gomez A."/>
        </authorList>
    </citation>
    <scope>NUCLEOTIDE SEQUENCE [LARGE SCALE GENOMIC DNA]</scope>
    <source>
        <strain evidence="16">HYR1</strain>
    </source>
</reference>
<dbReference type="SMART" id="SM00327">
    <property type="entry name" value="VWA"/>
    <property type="match status" value="1"/>
</dbReference>
<name>A0A3M7SJQ9_BRAPC</name>
<dbReference type="AlphaFoldDB" id="A0A3M7SJQ9"/>
<dbReference type="Proteomes" id="UP000276133">
    <property type="component" value="Unassembled WGS sequence"/>
</dbReference>
<evidence type="ECO:0000256" key="12">
    <source>
        <dbReference type="ARBA" id="ARBA00023180"/>
    </source>
</evidence>
<evidence type="ECO:0000313" key="16">
    <source>
        <dbReference type="EMBL" id="RNA36114.1"/>
    </source>
</evidence>
<keyword evidence="4" id="KW-0107">Calcium channel</keyword>
<organism evidence="16 17">
    <name type="scientific">Brachionus plicatilis</name>
    <name type="common">Marine rotifer</name>
    <name type="synonym">Brachionus muelleri</name>
    <dbReference type="NCBI Taxonomy" id="10195"/>
    <lineage>
        <taxon>Eukaryota</taxon>
        <taxon>Metazoa</taxon>
        <taxon>Spiralia</taxon>
        <taxon>Gnathifera</taxon>
        <taxon>Rotifera</taxon>
        <taxon>Eurotatoria</taxon>
        <taxon>Monogononta</taxon>
        <taxon>Pseudotrocha</taxon>
        <taxon>Ploima</taxon>
        <taxon>Brachionidae</taxon>
        <taxon>Brachionus</taxon>
    </lineage>
</organism>
<keyword evidence="8" id="KW-0851">Voltage-gated channel</keyword>
<proteinExistence type="predicted"/>
<evidence type="ECO:0000256" key="13">
    <source>
        <dbReference type="ARBA" id="ARBA00023303"/>
    </source>
</evidence>